<feature type="region of interest" description="Disordered" evidence="11">
    <location>
        <begin position="157"/>
        <end position="198"/>
    </location>
</feature>
<keyword evidence="6" id="KW-0010">Activator</keyword>
<dbReference type="GO" id="GO:0045893">
    <property type="term" value="P:positive regulation of DNA-templated transcription"/>
    <property type="evidence" value="ECO:0007669"/>
    <property type="project" value="TreeGrafter"/>
</dbReference>
<feature type="compositionally biased region" description="Low complexity" evidence="11">
    <location>
        <begin position="184"/>
        <end position="195"/>
    </location>
</feature>
<sequence>MLANITSYFWGNESEETPCVEENEEKCEKVCDNVPVTTVTAKPSETATLKTTTPQEDDWVMVHRSEVFTEGGLATTTSTSPACSEVPYTATQGTTNTMEGGAQDWLVTPPSVFTESQICPIASSPIENLLIEHPSMSVYLPRPTSCSNMSARGHVMSHSIPCSPPSANCKSPVLEEKQEETEQQENNQTPQQMEEAANRTAGVTSRAANLLQAIDVLRPQQKAQRRREERRLKHKHLIYGNKVREVASAGNGRSRRCHMMTPEKFSRAVNNRKC</sequence>
<reference evidence="12 13" key="1">
    <citation type="submission" date="2024-05" db="EMBL/GenBank/DDBJ databases">
        <authorList>
            <person name="Wallberg A."/>
        </authorList>
    </citation>
    <scope>NUCLEOTIDE SEQUENCE [LARGE SCALE GENOMIC DNA]</scope>
</reference>
<evidence type="ECO:0000256" key="11">
    <source>
        <dbReference type="SAM" id="MobiDB-lite"/>
    </source>
</evidence>
<evidence type="ECO:0008006" key="14">
    <source>
        <dbReference type="Google" id="ProtNLM"/>
    </source>
</evidence>
<evidence type="ECO:0000256" key="1">
    <source>
        <dbReference type="ARBA" id="ARBA00004419"/>
    </source>
</evidence>
<comment type="caution">
    <text evidence="12">The sequence shown here is derived from an EMBL/GenBank/DDBJ whole genome shotgun (WGS) entry which is preliminary data.</text>
</comment>
<dbReference type="Proteomes" id="UP001497623">
    <property type="component" value="Unassembled WGS sequence"/>
</dbReference>
<dbReference type="PANTHER" id="PTHR31671">
    <property type="entry name" value="DIABETES AND OBESITY REGULATED, ISOFORM G"/>
    <property type="match status" value="1"/>
</dbReference>
<proteinExistence type="predicted"/>
<evidence type="ECO:0000256" key="4">
    <source>
        <dbReference type="ARBA" id="ARBA00023006"/>
    </source>
</evidence>
<dbReference type="GO" id="GO:0005776">
    <property type="term" value="C:autophagosome"/>
    <property type="evidence" value="ECO:0007669"/>
    <property type="project" value="UniProtKB-SubCell"/>
</dbReference>
<comment type="subcellular location">
    <subcellularLocation>
        <location evidence="2">Cytoplasm</location>
        <location evidence="2">Cytosol</location>
    </subcellularLocation>
    <subcellularLocation>
        <location evidence="1">Cytoplasmic vesicle</location>
        <location evidence="1">Autophagosome</location>
    </subcellularLocation>
    <subcellularLocation>
        <location evidence="10">Nucleus</location>
        <location evidence="10">Nuclear body</location>
    </subcellularLocation>
</comment>
<keyword evidence="9" id="KW-0968">Cytoplasmic vesicle</keyword>
<keyword evidence="5" id="KW-0805">Transcription regulation</keyword>
<evidence type="ECO:0000256" key="5">
    <source>
        <dbReference type="ARBA" id="ARBA00023015"/>
    </source>
</evidence>
<keyword evidence="8" id="KW-0539">Nucleus</keyword>
<keyword evidence="4" id="KW-0072">Autophagy</keyword>
<keyword evidence="13" id="KW-1185">Reference proteome</keyword>
<dbReference type="GO" id="GO:0000045">
    <property type="term" value="P:autophagosome assembly"/>
    <property type="evidence" value="ECO:0007669"/>
    <property type="project" value="TreeGrafter"/>
</dbReference>
<evidence type="ECO:0000313" key="13">
    <source>
        <dbReference type="Proteomes" id="UP001497623"/>
    </source>
</evidence>
<name>A0AAV2QQM5_MEGNR</name>
<evidence type="ECO:0000256" key="6">
    <source>
        <dbReference type="ARBA" id="ARBA00023159"/>
    </source>
</evidence>
<dbReference type="AlphaFoldDB" id="A0AAV2QQM5"/>
<dbReference type="Pfam" id="PF14839">
    <property type="entry name" value="DOR"/>
    <property type="match status" value="1"/>
</dbReference>
<evidence type="ECO:0000256" key="10">
    <source>
        <dbReference type="ARBA" id="ARBA00034306"/>
    </source>
</evidence>
<evidence type="ECO:0000313" key="12">
    <source>
        <dbReference type="EMBL" id="CAL4097266.1"/>
    </source>
</evidence>
<dbReference type="PANTHER" id="PTHR31671:SF3">
    <property type="entry name" value="DIABETES AND OBESITY REGULATED, ISOFORM G"/>
    <property type="match status" value="1"/>
</dbReference>
<evidence type="ECO:0000256" key="7">
    <source>
        <dbReference type="ARBA" id="ARBA00023163"/>
    </source>
</evidence>
<protein>
    <recommendedName>
        <fullName evidence="14">Tumor protein p53-inducible nuclear protein 1</fullName>
    </recommendedName>
</protein>
<dbReference type="GO" id="GO:0005829">
    <property type="term" value="C:cytosol"/>
    <property type="evidence" value="ECO:0007669"/>
    <property type="project" value="UniProtKB-SubCell"/>
</dbReference>
<dbReference type="GO" id="GO:0016604">
    <property type="term" value="C:nuclear body"/>
    <property type="evidence" value="ECO:0007669"/>
    <property type="project" value="UniProtKB-SubCell"/>
</dbReference>
<evidence type="ECO:0000256" key="9">
    <source>
        <dbReference type="ARBA" id="ARBA00023329"/>
    </source>
</evidence>
<keyword evidence="3" id="KW-0963">Cytoplasm</keyword>
<gene>
    <name evidence="12" type="ORF">MNOR_LOCUS15950</name>
</gene>
<dbReference type="InterPro" id="IPR029431">
    <property type="entry name" value="TP53INP"/>
</dbReference>
<accession>A0AAV2QQM5</accession>
<keyword evidence="7" id="KW-0804">Transcription</keyword>
<evidence type="ECO:0000256" key="3">
    <source>
        <dbReference type="ARBA" id="ARBA00022490"/>
    </source>
</evidence>
<evidence type="ECO:0000256" key="8">
    <source>
        <dbReference type="ARBA" id="ARBA00023242"/>
    </source>
</evidence>
<evidence type="ECO:0000256" key="2">
    <source>
        <dbReference type="ARBA" id="ARBA00004514"/>
    </source>
</evidence>
<dbReference type="EMBL" id="CAXKWB010010222">
    <property type="protein sequence ID" value="CAL4097266.1"/>
    <property type="molecule type" value="Genomic_DNA"/>
</dbReference>
<dbReference type="GO" id="GO:0031410">
    <property type="term" value="C:cytoplasmic vesicle"/>
    <property type="evidence" value="ECO:0007669"/>
    <property type="project" value="UniProtKB-KW"/>
</dbReference>
<organism evidence="12 13">
    <name type="scientific">Meganyctiphanes norvegica</name>
    <name type="common">Northern krill</name>
    <name type="synonym">Thysanopoda norvegica</name>
    <dbReference type="NCBI Taxonomy" id="48144"/>
    <lineage>
        <taxon>Eukaryota</taxon>
        <taxon>Metazoa</taxon>
        <taxon>Ecdysozoa</taxon>
        <taxon>Arthropoda</taxon>
        <taxon>Crustacea</taxon>
        <taxon>Multicrustacea</taxon>
        <taxon>Malacostraca</taxon>
        <taxon>Eumalacostraca</taxon>
        <taxon>Eucarida</taxon>
        <taxon>Euphausiacea</taxon>
        <taxon>Euphausiidae</taxon>
        <taxon>Meganyctiphanes</taxon>
    </lineage>
</organism>